<proteinExistence type="predicted"/>
<gene>
    <name evidence="2" type="ORF">C7M84_002362</name>
</gene>
<feature type="compositionally biased region" description="Low complexity" evidence="1">
    <location>
        <begin position="411"/>
        <end position="421"/>
    </location>
</feature>
<dbReference type="Proteomes" id="UP000283509">
    <property type="component" value="Unassembled WGS sequence"/>
</dbReference>
<keyword evidence="3" id="KW-1185">Reference proteome</keyword>
<feature type="region of interest" description="Disordered" evidence="1">
    <location>
        <begin position="44"/>
        <end position="67"/>
    </location>
</feature>
<feature type="compositionally biased region" description="Basic residues" evidence="1">
    <location>
        <begin position="535"/>
        <end position="546"/>
    </location>
</feature>
<dbReference type="AlphaFoldDB" id="A0A3R7MDG1"/>
<evidence type="ECO:0000313" key="3">
    <source>
        <dbReference type="Proteomes" id="UP000283509"/>
    </source>
</evidence>
<feature type="region of interest" description="Disordered" evidence="1">
    <location>
        <begin position="378"/>
        <end position="553"/>
    </location>
</feature>
<feature type="compositionally biased region" description="Low complexity" evidence="1">
    <location>
        <begin position="1"/>
        <end position="17"/>
    </location>
</feature>
<evidence type="ECO:0000256" key="1">
    <source>
        <dbReference type="SAM" id="MobiDB-lite"/>
    </source>
</evidence>
<dbReference type="OrthoDB" id="6374249at2759"/>
<reference evidence="2 3" key="1">
    <citation type="submission" date="2018-04" db="EMBL/GenBank/DDBJ databases">
        <authorList>
            <person name="Zhang X."/>
            <person name="Yuan J."/>
            <person name="Li F."/>
            <person name="Xiang J."/>
        </authorList>
    </citation>
    <scope>NUCLEOTIDE SEQUENCE [LARGE SCALE GENOMIC DNA]</scope>
    <source>
        <tissue evidence="2">Muscle</tissue>
    </source>
</reference>
<reference evidence="2 3" key="2">
    <citation type="submission" date="2019-01" db="EMBL/GenBank/DDBJ databases">
        <title>The decoding of complex shrimp genome reveals the adaptation for benthos swimmer, frequently molting mechanism and breeding impact on genome.</title>
        <authorList>
            <person name="Sun Y."/>
            <person name="Gao Y."/>
            <person name="Yu Y."/>
        </authorList>
    </citation>
    <scope>NUCLEOTIDE SEQUENCE [LARGE SCALE GENOMIC DNA]</scope>
    <source>
        <tissue evidence="2">Muscle</tissue>
    </source>
</reference>
<accession>A0A3R7MDG1</accession>
<protein>
    <submittedName>
        <fullName evidence="2">Uncharacterized protein</fullName>
    </submittedName>
</protein>
<feature type="compositionally biased region" description="Polar residues" evidence="1">
    <location>
        <begin position="458"/>
        <end position="470"/>
    </location>
</feature>
<feature type="compositionally biased region" description="Polar residues" evidence="1">
    <location>
        <begin position="482"/>
        <end position="499"/>
    </location>
</feature>
<dbReference type="EMBL" id="QCYY01001315">
    <property type="protein sequence ID" value="ROT78901.1"/>
    <property type="molecule type" value="Genomic_DNA"/>
</dbReference>
<evidence type="ECO:0000313" key="2">
    <source>
        <dbReference type="EMBL" id="ROT78901.1"/>
    </source>
</evidence>
<feature type="compositionally biased region" description="Polar residues" evidence="1">
    <location>
        <begin position="429"/>
        <end position="439"/>
    </location>
</feature>
<comment type="caution">
    <text evidence="2">The sequence shown here is derived from an EMBL/GenBank/DDBJ whole genome shotgun (WGS) entry which is preliminary data.</text>
</comment>
<feature type="region of interest" description="Disordered" evidence="1">
    <location>
        <begin position="1"/>
        <end position="28"/>
    </location>
</feature>
<organism evidence="2 3">
    <name type="scientific">Penaeus vannamei</name>
    <name type="common">Whiteleg shrimp</name>
    <name type="synonym">Litopenaeus vannamei</name>
    <dbReference type="NCBI Taxonomy" id="6689"/>
    <lineage>
        <taxon>Eukaryota</taxon>
        <taxon>Metazoa</taxon>
        <taxon>Ecdysozoa</taxon>
        <taxon>Arthropoda</taxon>
        <taxon>Crustacea</taxon>
        <taxon>Multicrustacea</taxon>
        <taxon>Malacostraca</taxon>
        <taxon>Eumalacostraca</taxon>
        <taxon>Eucarida</taxon>
        <taxon>Decapoda</taxon>
        <taxon>Dendrobranchiata</taxon>
        <taxon>Penaeoidea</taxon>
        <taxon>Penaeidae</taxon>
        <taxon>Penaeus</taxon>
    </lineage>
</organism>
<name>A0A3R7MDG1_PENVA</name>
<sequence length="553" mass="60035">MNQPAGRPPTSGRRGPPMARGSSSHARVGVARLRDMACEFLPQGFRSSDILKPPDPSRTGLTPREDHDINLTDTGWFHDHELTDTSIPDFHDGHTRAGSAPEADELLAGGADLAAEESLSAPIFLTISCPYSTHAESIEEVKHEYRKGSRSFEHSVSRVPPVHVYGDDLYKDAPPHGFITAKYEAAHHPPPPVPPLQRPVAFTQPTESVPEPLPPLIVHDTPLPPHLPSLEDEDPLIFDPILPYNDYFDAAIEAEEAQTSTVPPSPRLPVTSLSTTAAATASTIPSAPTTTTEFPEVLDLPTSMSTAQEPLVTTTVITEILTTLPVSVDTTPTPLITQETPVTLSTLSSVTFSPSLANSSPPTEDFRVSELEIQELPSRVPINSLPESNSREPLDPKTFPTATKPTLRLRSPPTAAATSSPVPLPPTTFDSILTTNTPDVHSEETEDQLPVTKDPHLSSETNFAANPTRATSRDELQKLRVTGTSQEQGTPASMYNSAQSYPMPPPGMYGSPPSRGTMYRQAHRGLARGSTSPRWVRRRTRTRKRNIPGDFQL</sequence>